<dbReference type="Gene3D" id="3.30.830.10">
    <property type="entry name" value="Metalloenzyme, LuxS/M16 peptidase-like"/>
    <property type="match status" value="2"/>
</dbReference>
<dbReference type="InterPro" id="IPR050361">
    <property type="entry name" value="MPP/UQCRC_Complex"/>
</dbReference>
<dbReference type="PANTHER" id="PTHR11851:SF49">
    <property type="entry name" value="MITOCHONDRIAL-PROCESSING PEPTIDASE SUBUNIT ALPHA"/>
    <property type="match status" value="1"/>
</dbReference>
<evidence type="ECO:0000313" key="7">
    <source>
        <dbReference type="Proteomes" id="UP000886740"/>
    </source>
</evidence>
<accession>A0A9D2BHR1</accession>
<organism evidence="6 7">
    <name type="scientific">Candidatus Parabacteroides intestinipullorum</name>
    <dbReference type="NCBI Taxonomy" id="2838723"/>
    <lineage>
        <taxon>Bacteria</taxon>
        <taxon>Pseudomonadati</taxon>
        <taxon>Bacteroidota</taxon>
        <taxon>Bacteroidia</taxon>
        <taxon>Bacteroidales</taxon>
        <taxon>Tannerellaceae</taxon>
        <taxon>Parabacteroides</taxon>
    </lineage>
</organism>
<evidence type="ECO:0000256" key="3">
    <source>
        <dbReference type="RuleBase" id="RU004447"/>
    </source>
</evidence>
<sequence>MSNLDYIADTLPNGLRLVHLPVDSPVAYCGLAVNAGTRDERPDEMGLAHFVEHMLFKGTDKRRSWHILNRMENVGGELNAYTTKEETFIYSIFMEEHFGRALELMADLALNARFPAREIEKEVEVILDEINSYEDSPSELIFDEFENLLFKGHALGHAILGDERSLLTFNTASGRGFMDRYYVPANMLLFSMGRTDFRRIRRMAMEWLGAADRPMAPRERIAPPPVAAVSERVAKETHQAHVLLGGRAYSLHDDRRVALFLLNNLLGGPGMNSRLNVALREREGLVYTVESNITSYTDTGVATIYFGTDPKKLDKALRLTRRELALLRERRLTTTRLAAAKKQLMGQLGVASDNRESLFLGLGKSFLHYNRYDTLPEVFAQIDRLTADDVLAAANEVFDPAALSCLIYE</sequence>
<dbReference type="Pfam" id="PF00675">
    <property type="entry name" value="Peptidase_M16"/>
    <property type="match status" value="1"/>
</dbReference>
<dbReference type="Proteomes" id="UP000886740">
    <property type="component" value="Unassembled WGS sequence"/>
</dbReference>
<evidence type="ECO:0000256" key="2">
    <source>
        <dbReference type="ARBA" id="ARBA00007261"/>
    </source>
</evidence>
<dbReference type="EMBL" id="DXEL01000087">
    <property type="protein sequence ID" value="HIX75942.1"/>
    <property type="molecule type" value="Genomic_DNA"/>
</dbReference>
<dbReference type="InterPro" id="IPR011249">
    <property type="entry name" value="Metalloenz_LuxS/M16"/>
</dbReference>
<evidence type="ECO:0000259" key="5">
    <source>
        <dbReference type="Pfam" id="PF05193"/>
    </source>
</evidence>
<dbReference type="Pfam" id="PF05193">
    <property type="entry name" value="Peptidase_M16_C"/>
    <property type="match status" value="1"/>
</dbReference>
<protein>
    <submittedName>
        <fullName evidence="6">Insulinase family protein</fullName>
    </submittedName>
</protein>
<gene>
    <name evidence="6" type="ORF">H9977_13060</name>
</gene>
<comment type="similarity">
    <text evidence="2 3">Belongs to the peptidase M16 family.</text>
</comment>
<comment type="cofactor">
    <cofactor evidence="1">
        <name>Zn(2+)</name>
        <dbReference type="ChEBI" id="CHEBI:29105"/>
    </cofactor>
</comment>
<evidence type="ECO:0000259" key="4">
    <source>
        <dbReference type="Pfam" id="PF00675"/>
    </source>
</evidence>
<dbReference type="GO" id="GO:0046872">
    <property type="term" value="F:metal ion binding"/>
    <property type="evidence" value="ECO:0007669"/>
    <property type="project" value="InterPro"/>
</dbReference>
<name>A0A9D2BHR1_9BACT</name>
<feature type="domain" description="Peptidase M16 C-terminal" evidence="5">
    <location>
        <begin position="175"/>
        <end position="344"/>
    </location>
</feature>
<reference evidence="6" key="2">
    <citation type="submission" date="2021-04" db="EMBL/GenBank/DDBJ databases">
        <authorList>
            <person name="Gilroy R."/>
        </authorList>
    </citation>
    <scope>NUCLEOTIDE SEQUENCE</scope>
    <source>
        <strain evidence="6">ChiGjej6B6-14162</strain>
    </source>
</reference>
<dbReference type="PANTHER" id="PTHR11851">
    <property type="entry name" value="METALLOPROTEASE"/>
    <property type="match status" value="1"/>
</dbReference>
<reference evidence="6" key="1">
    <citation type="journal article" date="2021" name="PeerJ">
        <title>Extensive microbial diversity within the chicken gut microbiome revealed by metagenomics and culture.</title>
        <authorList>
            <person name="Gilroy R."/>
            <person name="Ravi A."/>
            <person name="Getino M."/>
            <person name="Pursley I."/>
            <person name="Horton D.L."/>
            <person name="Alikhan N.F."/>
            <person name="Baker D."/>
            <person name="Gharbi K."/>
            <person name="Hall N."/>
            <person name="Watson M."/>
            <person name="Adriaenssens E.M."/>
            <person name="Foster-Nyarko E."/>
            <person name="Jarju S."/>
            <person name="Secka A."/>
            <person name="Antonio M."/>
            <person name="Oren A."/>
            <person name="Chaudhuri R.R."/>
            <person name="La Ragione R."/>
            <person name="Hildebrand F."/>
            <person name="Pallen M.J."/>
        </authorList>
    </citation>
    <scope>NUCLEOTIDE SEQUENCE</scope>
    <source>
        <strain evidence="6">ChiGjej6B6-14162</strain>
    </source>
</reference>
<dbReference type="InterPro" id="IPR011765">
    <property type="entry name" value="Pept_M16_N"/>
</dbReference>
<dbReference type="GO" id="GO:0004222">
    <property type="term" value="F:metalloendopeptidase activity"/>
    <property type="evidence" value="ECO:0007669"/>
    <property type="project" value="InterPro"/>
</dbReference>
<dbReference type="GO" id="GO:0006508">
    <property type="term" value="P:proteolysis"/>
    <property type="evidence" value="ECO:0007669"/>
    <property type="project" value="InterPro"/>
</dbReference>
<evidence type="ECO:0000256" key="1">
    <source>
        <dbReference type="ARBA" id="ARBA00001947"/>
    </source>
</evidence>
<feature type="domain" description="Peptidase M16 N-terminal" evidence="4">
    <location>
        <begin position="25"/>
        <end position="162"/>
    </location>
</feature>
<comment type="caution">
    <text evidence="6">The sequence shown here is derived from an EMBL/GenBank/DDBJ whole genome shotgun (WGS) entry which is preliminary data.</text>
</comment>
<proteinExistence type="inferred from homology"/>
<dbReference type="AlphaFoldDB" id="A0A9D2BHR1"/>
<dbReference type="InterPro" id="IPR001431">
    <property type="entry name" value="Pept_M16_Zn_BS"/>
</dbReference>
<dbReference type="SUPFAM" id="SSF63411">
    <property type="entry name" value="LuxS/MPP-like metallohydrolase"/>
    <property type="match status" value="2"/>
</dbReference>
<dbReference type="PROSITE" id="PS00143">
    <property type="entry name" value="INSULINASE"/>
    <property type="match status" value="1"/>
</dbReference>
<evidence type="ECO:0000313" key="6">
    <source>
        <dbReference type="EMBL" id="HIX75942.1"/>
    </source>
</evidence>
<dbReference type="InterPro" id="IPR007863">
    <property type="entry name" value="Peptidase_M16_C"/>
</dbReference>